<protein>
    <submittedName>
        <fullName evidence="2">Uncharacterized protein</fullName>
    </submittedName>
</protein>
<comment type="caution">
    <text evidence="2">The sequence shown here is derived from an EMBL/GenBank/DDBJ whole genome shotgun (WGS) entry which is preliminary data.</text>
</comment>
<dbReference type="Proteomes" id="UP000654370">
    <property type="component" value="Unassembled WGS sequence"/>
</dbReference>
<keyword evidence="1" id="KW-0732">Signal</keyword>
<evidence type="ECO:0000313" key="3">
    <source>
        <dbReference type="Proteomes" id="UP000654370"/>
    </source>
</evidence>
<dbReference type="EMBL" id="JAEPQZ010000014">
    <property type="protein sequence ID" value="KAG2173726.1"/>
    <property type="molecule type" value="Genomic_DNA"/>
</dbReference>
<name>A0A8H7PGV0_MORIS</name>
<dbReference type="AlphaFoldDB" id="A0A8H7PGV0"/>
<proteinExistence type="predicted"/>
<gene>
    <name evidence="2" type="ORF">INT43_005146</name>
</gene>
<feature type="signal peptide" evidence="1">
    <location>
        <begin position="1"/>
        <end position="21"/>
    </location>
</feature>
<evidence type="ECO:0000313" key="2">
    <source>
        <dbReference type="EMBL" id="KAG2173726.1"/>
    </source>
</evidence>
<accession>A0A8H7PGV0</accession>
<sequence length="176" mass="20081">MKGLVLPCMLATLLSAQGALAATFFKSGTYGISPAISRPEYLGAEYTNVTIAPYPFFWSVEFSNGKWTIQDKLSMGYLAADRNQEHGSRVDVAFDPYEWQIEEHDRREGTWRIVRPQSPNHPSYGDISVLTYDDIQDPNGDIFSSKNQDYISVQHLRFDSRPNIVQYWRFTQSTLG</sequence>
<dbReference type="OrthoDB" id="2470731at2759"/>
<feature type="chain" id="PRO_5034053940" evidence="1">
    <location>
        <begin position="22"/>
        <end position="176"/>
    </location>
</feature>
<dbReference type="Gene3D" id="2.80.10.50">
    <property type="match status" value="1"/>
</dbReference>
<evidence type="ECO:0000256" key="1">
    <source>
        <dbReference type="SAM" id="SignalP"/>
    </source>
</evidence>
<keyword evidence="3" id="KW-1185">Reference proteome</keyword>
<organism evidence="2 3">
    <name type="scientific">Mortierella isabellina</name>
    <name type="common">Filamentous fungus</name>
    <name type="synonym">Umbelopsis isabellina</name>
    <dbReference type="NCBI Taxonomy" id="91625"/>
    <lineage>
        <taxon>Eukaryota</taxon>
        <taxon>Fungi</taxon>
        <taxon>Fungi incertae sedis</taxon>
        <taxon>Mucoromycota</taxon>
        <taxon>Mucoromycotina</taxon>
        <taxon>Umbelopsidomycetes</taxon>
        <taxon>Umbelopsidales</taxon>
        <taxon>Umbelopsidaceae</taxon>
        <taxon>Umbelopsis</taxon>
    </lineage>
</organism>
<reference evidence="2" key="1">
    <citation type="submission" date="2020-12" db="EMBL/GenBank/DDBJ databases">
        <title>Metabolic potential, ecology and presence of endohyphal bacteria is reflected in genomic diversity of Mucoromycotina.</title>
        <authorList>
            <person name="Muszewska A."/>
            <person name="Okrasinska A."/>
            <person name="Steczkiewicz K."/>
            <person name="Drgas O."/>
            <person name="Orlowska M."/>
            <person name="Perlinska-Lenart U."/>
            <person name="Aleksandrzak-Piekarczyk T."/>
            <person name="Szatraj K."/>
            <person name="Zielenkiewicz U."/>
            <person name="Pilsyk S."/>
            <person name="Malc E."/>
            <person name="Mieczkowski P."/>
            <person name="Kruszewska J.S."/>
            <person name="Biernat P."/>
            <person name="Pawlowska J."/>
        </authorList>
    </citation>
    <scope>NUCLEOTIDE SEQUENCE</scope>
    <source>
        <strain evidence="2">WA0000067209</strain>
    </source>
</reference>